<dbReference type="InterPro" id="IPR006101">
    <property type="entry name" value="Glyco_hydro_2"/>
</dbReference>
<dbReference type="InterPro" id="IPR008979">
    <property type="entry name" value="Galactose-bd-like_sf"/>
</dbReference>
<dbReference type="Pfam" id="PF00703">
    <property type="entry name" value="Glyco_hydro_2"/>
    <property type="match status" value="1"/>
</dbReference>
<dbReference type="InterPro" id="IPR006104">
    <property type="entry name" value="Glyco_hydro_2_N"/>
</dbReference>
<dbReference type="FunFam" id="2.60.120.260:FF:000125">
    <property type="entry name" value="Intracellular beta-galactosidase BgaD"/>
    <property type="match status" value="1"/>
</dbReference>
<dbReference type="EMBL" id="CDHK01000005">
    <property type="protein sequence ID" value="CEJ57103.1"/>
    <property type="molecule type" value="Genomic_DNA"/>
</dbReference>
<dbReference type="STRING" id="104259.A0A0F7TK30"/>
<dbReference type="Pfam" id="PF02836">
    <property type="entry name" value="Glyco_hydro_2_C"/>
    <property type="match status" value="1"/>
</dbReference>
<dbReference type="InterPro" id="IPR014718">
    <property type="entry name" value="GH-type_carb-bd"/>
</dbReference>
<dbReference type="InterPro" id="IPR036156">
    <property type="entry name" value="Beta-gal/glucu_dom_sf"/>
</dbReference>
<gene>
    <name evidence="7" type="ORF">PMG11_05810</name>
</gene>
<dbReference type="PRINTS" id="PR00132">
    <property type="entry name" value="GLHYDRLASE2"/>
</dbReference>
<comment type="similarity">
    <text evidence="1 5">Belongs to the glycosyl hydrolase 2 family.</text>
</comment>
<dbReference type="SUPFAM" id="SSF51445">
    <property type="entry name" value="(Trans)glycosidases"/>
    <property type="match status" value="1"/>
</dbReference>
<dbReference type="Gene3D" id="2.60.120.260">
    <property type="entry name" value="Galactose-binding domain-like"/>
    <property type="match status" value="1"/>
</dbReference>
<name>A0A0F7TK30_PENBI</name>
<dbReference type="Gene3D" id="2.70.98.10">
    <property type="match status" value="1"/>
</dbReference>
<dbReference type="AlphaFoldDB" id="A0A0F7TK30"/>
<evidence type="ECO:0000256" key="1">
    <source>
        <dbReference type="ARBA" id="ARBA00007401"/>
    </source>
</evidence>
<dbReference type="GO" id="GO:0030246">
    <property type="term" value="F:carbohydrate binding"/>
    <property type="evidence" value="ECO:0007669"/>
    <property type="project" value="InterPro"/>
</dbReference>
<dbReference type="InterPro" id="IPR050347">
    <property type="entry name" value="Bact_Beta-galactosidase"/>
</dbReference>
<dbReference type="SMART" id="SM01038">
    <property type="entry name" value="Bgal_small_N"/>
    <property type="match status" value="1"/>
</dbReference>
<dbReference type="PANTHER" id="PTHR46323">
    <property type="entry name" value="BETA-GALACTOSIDASE"/>
    <property type="match status" value="1"/>
</dbReference>
<reference evidence="8" key="1">
    <citation type="journal article" date="2015" name="Genome Announc.">
        <title>Draft genome sequence of the fungus Penicillium brasilianum MG11.</title>
        <authorList>
            <person name="Horn F."/>
            <person name="Linde J."/>
            <person name="Mattern D.J."/>
            <person name="Walther G."/>
            <person name="Guthke R."/>
            <person name="Brakhage A.A."/>
            <person name="Valiante V."/>
        </authorList>
    </citation>
    <scope>NUCLEOTIDE SEQUENCE [LARGE SCALE GENOMIC DNA]</scope>
    <source>
        <strain evidence="8">MG11</strain>
    </source>
</reference>
<feature type="domain" description="Beta galactosidase small chain/" evidence="6">
    <location>
        <begin position="756"/>
        <end position="1043"/>
    </location>
</feature>
<keyword evidence="3 5" id="KW-0326">Glycosidase</keyword>
<dbReference type="InterPro" id="IPR023230">
    <property type="entry name" value="Glyco_hydro_2_CS"/>
</dbReference>
<evidence type="ECO:0000313" key="8">
    <source>
        <dbReference type="Proteomes" id="UP000042958"/>
    </source>
</evidence>
<dbReference type="GO" id="GO:0004565">
    <property type="term" value="F:beta-galactosidase activity"/>
    <property type="evidence" value="ECO:0007669"/>
    <property type="project" value="InterPro"/>
</dbReference>
<dbReference type="SUPFAM" id="SSF74650">
    <property type="entry name" value="Galactose mutarotase-like"/>
    <property type="match status" value="1"/>
</dbReference>
<evidence type="ECO:0000259" key="6">
    <source>
        <dbReference type="SMART" id="SM01038"/>
    </source>
</evidence>
<dbReference type="PROSITE" id="PS00608">
    <property type="entry name" value="GLYCOSYL_HYDROL_F2_2"/>
    <property type="match status" value="1"/>
</dbReference>
<dbReference type="InterPro" id="IPR004199">
    <property type="entry name" value="B-gal_small/dom_5"/>
</dbReference>
<dbReference type="Gene3D" id="3.20.20.80">
    <property type="entry name" value="Glycosidases"/>
    <property type="match status" value="1"/>
</dbReference>
<evidence type="ECO:0000313" key="7">
    <source>
        <dbReference type="EMBL" id="CEJ57103.1"/>
    </source>
</evidence>
<accession>A0A0F7TK30</accession>
<dbReference type="FunFam" id="3.20.20.80:FF:000018">
    <property type="entry name" value="Beta-galactosidase"/>
    <property type="match status" value="1"/>
</dbReference>
<dbReference type="PROSITE" id="PS00719">
    <property type="entry name" value="GLYCOSYL_HYDROL_F2_1"/>
    <property type="match status" value="1"/>
</dbReference>
<dbReference type="GO" id="GO:0009341">
    <property type="term" value="C:beta-galactosidase complex"/>
    <property type="evidence" value="ECO:0007669"/>
    <property type="project" value="InterPro"/>
</dbReference>
<dbReference type="Pfam" id="PF02837">
    <property type="entry name" value="Glyco_hydro_2_N"/>
    <property type="match status" value="1"/>
</dbReference>
<dbReference type="SUPFAM" id="SSF49303">
    <property type="entry name" value="beta-Galactosidase/glucuronidase domain"/>
    <property type="match status" value="2"/>
</dbReference>
<dbReference type="InterPro" id="IPR006102">
    <property type="entry name" value="Ig-like_GH2"/>
</dbReference>
<protein>
    <recommendedName>
        <fullName evidence="4">Lactase</fullName>
    </recommendedName>
</protein>
<evidence type="ECO:0000256" key="3">
    <source>
        <dbReference type="ARBA" id="ARBA00023295"/>
    </source>
</evidence>
<dbReference type="InterPro" id="IPR023232">
    <property type="entry name" value="Glyco_hydro_2_AS"/>
</dbReference>
<proteinExistence type="inferred from homology"/>
<dbReference type="Gene3D" id="2.60.40.10">
    <property type="entry name" value="Immunoglobulins"/>
    <property type="match status" value="2"/>
</dbReference>
<dbReference type="InterPro" id="IPR011013">
    <property type="entry name" value="Gal_mutarotase_sf_dom"/>
</dbReference>
<evidence type="ECO:0000256" key="4">
    <source>
        <dbReference type="ARBA" id="ARBA00032230"/>
    </source>
</evidence>
<dbReference type="UniPathway" id="UPA00280"/>
<organism evidence="7 8">
    <name type="scientific">Penicillium brasilianum</name>
    <dbReference type="NCBI Taxonomy" id="104259"/>
    <lineage>
        <taxon>Eukaryota</taxon>
        <taxon>Fungi</taxon>
        <taxon>Dikarya</taxon>
        <taxon>Ascomycota</taxon>
        <taxon>Pezizomycotina</taxon>
        <taxon>Eurotiomycetes</taxon>
        <taxon>Eurotiomycetidae</taxon>
        <taxon>Eurotiales</taxon>
        <taxon>Aspergillaceae</taxon>
        <taxon>Penicillium</taxon>
    </lineage>
</organism>
<dbReference type="InterPro" id="IPR017853">
    <property type="entry name" value="GH"/>
</dbReference>
<dbReference type="SUPFAM" id="SSF49785">
    <property type="entry name" value="Galactose-binding domain-like"/>
    <property type="match status" value="1"/>
</dbReference>
<dbReference type="Proteomes" id="UP000042958">
    <property type="component" value="Unassembled WGS sequence"/>
</dbReference>
<evidence type="ECO:0000256" key="5">
    <source>
        <dbReference type="RuleBase" id="RU361154"/>
    </source>
</evidence>
<dbReference type="PANTHER" id="PTHR46323:SF1">
    <property type="entry name" value="LACTASE"/>
    <property type="match status" value="1"/>
</dbReference>
<dbReference type="Pfam" id="PF16353">
    <property type="entry name" value="LacZ_4"/>
    <property type="match status" value="1"/>
</dbReference>
<dbReference type="GO" id="GO:0005990">
    <property type="term" value="P:lactose catabolic process"/>
    <property type="evidence" value="ECO:0007669"/>
    <property type="project" value="TreeGrafter"/>
</dbReference>
<keyword evidence="2 5" id="KW-0378">Hydrolase</keyword>
<dbReference type="InterPro" id="IPR013783">
    <property type="entry name" value="Ig-like_fold"/>
</dbReference>
<dbReference type="InterPro" id="IPR032312">
    <property type="entry name" value="LacZ_4"/>
</dbReference>
<evidence type="ECO:0000256" key="2">
    <source>
        <dbReference type="ARBA" id="ARBA00022801"/>
    </source>
</evidence>
<dbReference type="Pfam" id="PF02929">
    <property type="entry name" value="Bgal_small_N"/>
    <property type="match status" value="1"/>
</dbReference>
<keyword evidence="8" id="KW-1185">Reference proteome</keyword>
<dbReference type="OrthoDB" id="408320at2759"/>
<sequence>MGDFKETVTIPTTHISANDWENPHIFQRNKLPPRAFFLSDASLSLNGTWKFHYAPSPLLAPSIDSEEDRDPSFHTDEWTSITVPGHWQLQGYGSPNYTNTIFPFPCDPPRVPSQNPTGTYCRSFTVPSDWDLSAQIRLRFDGVDSAYHVWVNGKEVGYAQGSRNPAEFDITNFIRNGEENNLVVRVYQWSDGSYIEDQDQWWLSGIFRDVTLLAFPMAARIEDFFAKTEFDQSYTDATLKVTVNLVATESVLLEAALHHLRGTQDTIGYNKLSVVENGSFTLVIPVKSPKKWTAETPHLYDLRITLRSSLNGDKPLQEINHRVGFRQVEIKNGNITVNGTPVQFRGVNRHDHHPFFGRAVPLSFLREDLLIMKRHNINSVRCCHYPSHPKLYELCDELGLWVMDEADLECHGFYDAVARPLDVPESMDYEERKKLTFAKAAQFTTDNPEWKDAYVDRAIQMVQRDKNHACIVIWSLGNEAFYGQNHQAMYDYIKATDPSRPVHYEGDPEAKSADMFSYMYPSVDRITKLAVAEGDNFKKPIVLCEYAHAMGNAPGGLEEYMEAFQKHRRLQGGWIWEWANHGLWDKDRNFYAYGGDFDDYPNDGTFVMDGLCFSNHTPTPGLVELRKAYSPIHAWYADGSISIENRYDFAGLENLHAFYRVEVMDSESTIIDSGTLRLPFIEAGKTGQLEFSPDLPAISEGEIWLTVGFRTTEDKPWAASGHEVAWFQHPLKAISVEPRLPPCLPINFVSSRAVHTVSGSDFSLTFSRSTGGLTGWTVKGYQLLDSDTKTGMALVPGFWRPPIDNDMSWALGERRRYSLDDMRVQLRSMEVAHVGDNCVRITTESWLGPPVLAWGFVATTIYTITGDSHLVVSVHLKPQGSMPADLPRMGLDLRLADTFDNAKWHGLGPGESYADKKRSQKMGIYKATMEQLHTPYEVPQEGGNRSDTRWLQLSDNRGWGIKVSRSSVDTDKDTGTTFQWVASRYSAKQIETAKHPCDLVPGKTVLVRIDAECSGVGTGACGPTTLEKYLVPCEERKFQFEFAPTFKEGH</sequence>
<dbReference type="InterPro" id="IPR006103">
    <property type="entry name" value="Glyco_hydro_2_cat"/>
</dbReference>